<evidence type="ECO:0000313" key="1">
    <source>
        <dbReference type="EMBL" id="SVC56689.1"/>
    </source>
</evidence>
<dbReference type="SUPFAM" id="SSF55979">
    <property type="entry name" value="DNA clamp"/>
    <property type="match status" value="1"/>
</dbReference>
<proteinExistence type="predicted"/>
<sequence>LIKKGKKLKTVSALKNILAHADVEENFPQDFAIYQLNEFIGVL</sequence>
<gene>
    <name evidence="1" type="ORF">METZ01_LOCUS309543</name>
</gene>
<accession>A0A382N682</accession>
<name>A0A382N682_9ZZZZ</name>
<dbReference type="Gene3D" id="3.70.10.10">
    <property type="match status" value="1"/>
</dbReference>
<dbReference type="AlphaFoldDB" id="A0A382N682"/>
<dbReference type="EMBL" id="UINC01098286">
    <property type="protein sequence ID" value="SVC56689.1"/>
    <property type="molecule type" value="Genomic_DNA"/>
</dbReference>
<feature type="non-terminal residue" evidence="1">
    <location>
        <position position="43"/>
    </location>
</feature>
<organism evidence="1">
    <name type="scientific">marine metagenome</name>
    <dbReference type="NCBI Taxonomy" id="408172"/>
    <lineage>
        <taxon>unclassified sequences</taxon>
        <taxon>metagenomes</taxon>
        <taxon>ecological metagenomes</taxon>
    </lineage>
</organism>
<feature type="non-terminal residue" evidence="1">
    <location>
        <position position="1"/>
    </location>
</feature>
<protein>
    <submittedName>
        <fullName evidence="1">Uncharacterized protein</fullName>
    </submittedName>
</protein>
<dbReference type="InterPro" id="IPR046938">
    <property type="entry name" value="DNA_clamp_sf"/>
</dbReference>
<reference evidence="1" key="1">
    <citation type="submission" date="2018-05" db="EMBL/GenBank/DDBJ databases">
        <authorList>
            <person name="Lanie J.A."/>
            <person name="Ng W.-L."/>
            <person name="Kazmierczak K.M."/>
            <person name="Andrzejewski T.M."/>
            <person name="Davidsen T.M."/>
            <person name="Wayne K.J."/>
            <person name="Tettelin H."/>
            <person name="Glass J.I."/>
            <person name="Rusch D."/>
            <person name="Podicherti R."/>
            <person name="Tsui H.-C.T."/>
            <person name="Winkler M.E."/>
        </authorList>
    </citation>
    <scope>NUCLEOTIDE SEQUENCE</scope>
</reference>